<dbReference type="STRING" id="1936003.STSP2_02525"/>
<dbReference type="InterPro" id="IPR006321">
    <property type="entry name" value="PilT/PilU"/>
</dbReference>
<dbReference type="InterPro" id="IPR050921">
    <property type="entry name" value="T4SS_GSP_E_ATPase"/>
</dbReference>
<dbReference type="AlphaFoldDB" id="A0A1U9NPA4"/>
<dbReference type="Proteomes" id="UP000189674">
    <property type="component" value="Chromosome"/>
</dbReference>
<organism evidence="3 4">
    <name type="scientific">Anaerohalosphaera lusitana</name>
    <dbReference type="NCBI Taxonomy" id="1936003"/>
    <lineage>
        <taxon>Bacteria</taxon>
        <taxon>Pseudomonadati</taxon>
        <taxon>Planctomycetota</taxon>
        <taxon>Phycisphaerae</taxon>
        <taxon>Sedimentisphaerales</taxon>
        <taxon>Anaerohalosphaeraceae</taxon>
        <taxon>Anaerohalosphaera</taxon>
    </lineage>
</organism>
<dbReference type="SUPFAM" id="SSF52540">
    <property type="entry name" value="P-loop containing nucleoside triphosphate hydrolases"/>
    <property type="match status" value="1"/>
</dbReference>
<evidence type="ECO:0000313" key="3">
    <source>
        <dbReference type="EMBL" id="AQT69336.1"/>
    </source>
</evidence>
<dbReference type="Pfam" id="PF00437">
    <property type="entry name" value="T2SSE"/>
    <property type="match status" value="1"/>
</dbReference>
<dbReference type="EMBL" id="CP019791">
    <property type="protein sequence ID" value="AQT69336.1"/>
    <property type="molecule type" value="Genomic_DNA"/>
</dbReference>
<evidence type="ECO:0000313" key="4">
    <source>
        <dbReference type="Proteomes" id="UP000189674"/>
    </source>
</evidence>
<name>A0A1U9NPA4_9BACT</name>
<keyword evidence="4" id="KW-1185">Reference proteome</keyword>
<dbReference type="InterPro" id="IPR001482">
    <property type="entry name" value="T2SS/T4SS_dom"/>
</dbReference>
<dbReference type="PROSITE" id="PS00662">
    <property type="entry name" value="T2SP_E"/>
    <property type="match status" value="1"/>
</dbReference>
<evidence type="ECO:0000256" key="1">
    <source>
        <dbReference type="ARBA" id="ARBA00006611"/>
    </source>
</evidence>
<dbReference type="PANTHER" id="PTHR30486:SF16">
    <property type="entry name" value="TWITCHING MOTILITY PROTEIN PILT"/>
    <property type="match status" value="1"/>
</dbReference>
<dbReference type="KEGG" id="alus:STSP2_02525"/>
<comment type="similarity">
    <text evidence="1">Belongs to the GSP E family.</text>
</comment>
<dbReference type="RefSeq" id="WP_146663032.1">
    <property type="nucleotide sequence ID" value="NZ_CP019791.1"/>
</dbReference>
<dbReference type="InterPro" id="IPR003593">
    <property type="entry name" value="AAA+_ATPase"/>
</dbReference>
<dbReference type="CDD" id="cd01131">
    <property type="entry name" value="PilT"/>
    <property type="match status" value="1"/>
</dbReference>
<accession>A0A1U9NPA4</accession>
<reference evidence="4" key="1">
    <citation type="submission" date="2017-02" db="EMBL/GenBank/DDBJ databases">
        <title>Comparative genomics and description of representatives of a novel lineage of planctomycetes thriving in anoxic sediments.</title>
        <authorList>
            <person name="Spring S."/>
            <person name="Bunk B."/>
            <person name="Sproer C."/>
        </authorList>
    </citation>
    <scope>NUCLEOTIDE SEQUENCE [LARGE SCALE GENOMIC DNA]</scope>
    <source>
        <strain evidence="4">ST-NAGAB-D1</strain>
    </source>
</reference>
<feature type="domain" description="Bacterial type II secretion system protein E" evidence="2">
    <location>
        <begin position="210"/>
        <end position="224"/>
    </location>
</feature>
<dbReference type="InterPro" id="IPR027417">
    <property type="entry name" value="P-loop_NTPase"/>
</dbReference>
<evidence type="ECO:0000259" key="2">
    <source>
        <dbReference type="PROSITE" id="PS00662"/>
    </source>
</evidence>
<dbReference type="GO" id="GO:0005524">
    <property type="term" value="F:ATP binding"/>
    <property type="evidence" value="ECO:0007669"/>
    <property type="project" value="InterPro"/>
</dbReference>
<proteinExistence type="inferred from homology"/>
<dbReference type="SMART" id="SM00382">
    <property type="entry name" value="AAA"/>
    <property type="match status" value="1"/>
</dbReference>
<dbReference type="NCBIfam" id="TIGR01420">
    <property type="entry name" value="pilT_fam"/>
    <property type="match status" value="1"/>
</dbReference>
<protein>
    <submittedName>
        <fullName evidence="3">Twitching mobility protein</fullName>
    </submittedName>
</protein>
<dbReference type="Gene3D" id="3.40.50.300">
    <property type="entry name" value="P-loop containing nucleotide triphosphate hydrolases"/>
    <property type="match status" value="1"/>
</dbReference>
<sequence>MAKGQPIEHKEFTDKKPDIDRLFNYMIKEGASDLHLKVGLKPRMRVHGSLEDIPAAVLSEKKMEALVFEILTENQKQFYLEHGAFDFAHQVGPMDRFRVNIFRQRGYTSLVARHITGDIPPFEKLNLPQVVQDLAAKSHDGIVLVTGPTGSGKSTTIASMLDYINRHRPCHIVTIEDPIEYLHQDHQATVNQREIGIDVADFDLALKSLMRQDPDVVLVGEMRDHETITAAMRAAETGHLVFGTLHASNAAQTVQRILDLFPQEERELARSTFGNTMRAIISQQLLKGIKPDAKRVPAVEILISNPTMKKLIAEGRENDIPSAIRGGRGEGMQDFTDSLEKLVAGEWVELEEALRCAPNVEELKMALKGVRASSGGIM</sequence>
<dbReference type="OrthoDB" id="9808272at2"/>
<dbReference type="GO" id="GO:0016887">
    <property type="term" value="F:ATP hydrolysis activity"/>
    <property type="evidence" value="ECO:0007669"/>
    <property type="project" value="InterPro"/>
</dbReference>
<dbReference type="Gene3D" id="3.30.450.90">
    <property type="match status" value="1"/>
</dbReference>
<gene>
    <name evidence="3" type="primary">pilT_3</name>
    <name evidence="3" type="ORF">STSP2_02525</name>
</gene>
<dbReference type="PANTHER" id="PTHR30486">
    <property type="entry name" value="TWITCHING MOTILITY PROTEIN PILT"/>
    <property type="match status" value="1"/>
</dbReference>